<dbReference type="Pfam" id="PF01680">
    <property type="entry name" value="SOR_SNZ"/>
    <property type="match status" value="1"/>
</dbReference>
<evidence type="ECO:0000256" key="3">
    <source>
        <dbReference type="PROSITE-ProRule" id="PRU00481"/>
    </source>
</evidence>
<dbReference type="InterPro" id="IPR011060">
    <property type="entry name" value="RibuloseP-bd_barrel"/>
</dbReference>
<dbReference type="PROSITE" id="PS51129">
    <property type="entry name" value="PDXS_SNZ_2"/>
    <property type="match status" value="1"/>
</dbReference>
<evidence type="ECO:0000256" key="1">
    <source>
        <dbReference type="ARBA" id="ARBA00007281"/>
    </source>
</evidence>
<name>A0AAD3XGI2_NEPGR</name>
<dbReference type="AlphaFoldDB" id="A0AAD3XGI2"/>
<organism evidence="5 6">
    <name type="scientific">Nepenthes gracilis</name>
    <name type="common">Slender pitcher plant</name>
    <dbReference type="NCBI Taxonomy" id="150966"/>
    <lineage>
        <taxon>Eukaryota</taxon>
        <taxon>Viridiplantae</taxon>
        <taxon>Streptophyta</taxon>
        <taxon>Embryophyta</taxon>
        <taxon>Tracheophyta</taxon>
        <taxon>Spermatophyta</taxon>
        <taxon>Magnoliopsida</taxon>
        <taxon>eudicotyledons</taxon>
        <taxon>Gunneridae</taxon>
        <taxon>Pentapetalae</taxon>
        <taxon>Caryophyllales</taxon>
        <taxon>Nepenthaceae</taxon>
        <taxon>Nepenthes</taxon>
    </lineage>
</organism>
<dbReference type="Proteomes" id="UP001279734">
    <property type="component" value="Unassembled WGS sequence"/>
</dbReference>
<protein>
    <recommendedName>
        <fullName evidence="4">PdxS/SNZ N-terminal domain-containing protein</fullName>
    </recommendedName>
</protein>
<evidence type="ECO:0000313" key="6">
    <source>
        <dbReference type="Proteomes" id="UP001279734"/>
    </source>
</evidence>
<dbReference type="GO" id="GO:0008615">
    <property type="term" value="P:pyridoxine biosynthetic process"/>
    <property type="evidence" value="ECO:0007669"/>
    <property type="project" value="TreeGrafter"/>
</dbReference>
<dbReference type="GO" id="GO:0042823">
    <property type="term" value="P:pyridoxal phosphate biosynthetic process"/>
    <property type="evidence" value="ECO:0007669"/>
    <property type="project" value="InterPro"/>
</dbReference>
<dbReference type="EMBL" id="BSYO01000004">
    <property type="protein sequence ID" value="GMH03675.1"/>
    <property type="molecule type" value="Genomic_DNA"/>
</dbReference>
<feature type="domain" description="PdxS/SNZ N-terminal" evidence="4">
    <location>
        <begin position="1"/>
        <end position="153"/>
    </location>
</feature>
<dbReference type="GO" id="GO:0016843">
    <property type="term" value="F:amine-lyase activity"/>
    <property type="evidence" value="ECO:0007669"/>
    <property type="project" value="TreeGrafter"/>
</dbReference>
<accession>A0AAD3XGI2</accession>
<dbReference type="InterPro" id="IPR033755">
    <property type="entry name" value="PdxS/SNZ_N"/>
</dbReference>
<evidence type="ECO:0000256" key="2">
    <source>
        <dbReference type="ARBA" id="ARBA00022898"/>
    </source>
</evidence>
<dbReference type="Gene3D" id="3.20.20.70">
    <property type="entry name" value="Aldolase class I"/>
    <property type="match status" value="1"/>
</dbReference>
<sequence>MADPSFIKDFERSVSIRIIAKGRVGHFVVAQILEASGVDYVDESELPSIADEKNFINKYNFRVPFICGCRCLGEALGRIHKGVAMIRTQGDLMRSGNIVDTVGNVRKIMGETRVLNGMDDDELFAFSKKIGAPDDLVAQAKQTGRLTVVHFAAGGIVTPIFTT</sequence>
<keyword evidence="6" id="KW-1185">Reference proteome</keyword>
<dbReference type="GO" id="GO:0006520">
    <property type="term" value="P:amino acid metabolic process"/>
    <property type="evidence" value="ECO:0007669"/>
    <property type="project" value="TreeGrafter"/>
</dbReference>
<evidence type="ECO:0000313" key="5">
    <source>
        <dbReference type="EMBL" id="GMH03675.1"/>
    </source>
</evidence>
<gene>
    <name evidence="5" type="ORF">Nepgr_005514</name>
</gene>
<reference evidence="5" key="1">
    <citation type="submission" date="2023-05" db="EMBL/GenBank/DDBJ databases">
        <title>Nepenthes gracilis genome sequencing.</title>
        <authorList>
            <person name="Fukushima K."/>
        </authorList>
    </citation>
    <scope>NUCLEOTIDE SEQUENCE</scope>
    <source>
        <strain evidence="5">SING2019-196</strain>
    </source>
</reference>
<dbReference type="SUPFAM" id="SSF51366">
    <property type="entry name" value="Ribulose-phoshate binding barrel"/>
    <property type="match status" value="1"/>
</dbReference>
<dbReference type="InterPro" id="IPR013785">
    <property type="entry name" value="Aldolase_TIM"/>
</dbReference>
<dbReference type="InterPro" id="IPR001852">
    <property type="entry name" value="PdxS/SNZ"/>
</dbReference>
<dbReference type="PANTHER" id="PTHR31829">
    <property type="entry name" value="PYRIDOXAL 5'-PHOSPHATE SYNTHASE SUBUNIT SNZ1-RELATED"/>
    <property type="match status" value="1"/>
</dbReference>
<keyword evidence="2" id="KW-0663">Pyridoxal phosphate</keyword>
<proteinExistence type="inferred from homology"/>
<comment type="similarity">
    <text evidence="1 3">Belongs to the PdxS/SNZ family.</text>
</comment>
<evidence type="ECO:0000259" key="4">
    <source>
        <dbReference type="Pfam" id="PF01680"/>
    </source>
</evidence>
<comment type="caution">
    <text evidence="5">The sequence shown here is derived from an EMBL/GenBank/DDBJ whole genome shotgun (WGS) entry which is preliminary data.</text>
</comment>
<dbReference type="PANTHER" id="PTHR31829:SF2">
    <property type="entry name" value="PYRIDOXAL 5'-PHOSPHATE SYNTHASE-LIKE SUBUNIT PDX1.2"/>
    <property type="match status" value="1"/>
</dbReference>